<evidence type="ECO:0000256" key="2">
    <source>
        <dbReference type="HAMAP-Rule" id="MF_00163"/>
    </source>
</evidence>
<dbReference type="GO" id="GO:0006412">
    <property type="term" value="P:translation"/>
    <property type="evidence" value="ECO:0007669"/>
    <property type="project" value="UniProtKB-UniRule"/>
</dbReference>
<comment type="cofactor">
    <cofactor evidence="2">
        <name>Fe(2+)</name>
        <dbReference type="ChEBI" id="CHEBI:29033"/>
    </cofactor>
    <text evidence="2">Binds 1 Fe(2+) ion.</text>
</comment>
<comment type="function">
    <text evidence="2">Removes the formyl group from the N-terminal Met of newly synthesized proteins. Requires at least a dipeptide for an efficient rate of reaction. N-terminal L-methionine is a prerequisite for activity but the enzyme has broad specificity at other positions.</text>
</comment>
<dbReference type="PANTHER" id="PTHR10458">
    <property type="entry name" value="PEPTIDE DEFORMYLASE"/>
    <property type="match status" value="1"/>
</dbReference>
<reference evidence="3 4" key="1">
    <citation type="journal article" date="2015" name="Nature">
        <title>rRNA introns, odd ribosomes, and small enigmatic genomes across a large radiation of phyla.</title>
        <authorList>
            <person name="Brown C.T."/>
            <person name="Hug L.A."/>
            <person name="Thomas B.C."/>
            <person name="Sharon I."/>
            <person name="Castelle C.J."/>
            <person name="Singh A."/>
            <person name="Wilkins M.J."/>
            <person name="Williams K.H."/>
            <person name="Banfield J.F."/>
        </authorList>
    </citation>
    <scope>NUCLEOTIDE SEQUENCE [LARGE SCALE GENOMIC DNA]</scope>
</reference>
<gene>
    <name evidence="2" type="primary">def</name>
    <name evidence="3" type="ORF">UT41_C0001G0248</name>
</gene>
<feature type="binding site" evidence="2">
    <location>
        <position position="145"/>
    </location>
    <ligand>
        <name>Fe cation</name>
        <dbReference type="ChEBI" id="CHEBI:24875"/>
    </ligand>
</feature>
<dbReference type="Gene3D" id="3.90.45.10">
    <property type="entry name" value="Peptide deformylase"/>
    <property type="match status" value="1"/>
</dbReference>
<keyword evidence="2" id="KW-0479">Metal-binding</keyword>
<evidence type="ECO:0000256" key="1">
    <source>
        <dbReference type="ARBA" id="ARBA00010759"/>
    </source>
</evidence>
<keyword evidence="2" id="KW-0408">Iron</keyword>
<dbReference type="GO" id="GO:0046872">
    <property type="term" value="F:metal ion binding"/>
    <property type="evidence" value="ECO:0007669"/>
    <property type="project" value="UniProtKB-KW"/>
</dbReference>
<dbReference type="NCBIfam" id="TIGR00079">
    <property type="entry name" value="pept_deformyl"/>
    <property type="match status" value="1"/>
</dbReference>
<dbReference type="PANTHER" id="PTHR10458:SF22">
    <property type="entry name" value="PEPTIDE DEFORMYLASE"/>
    <property type="match status" value="1"/>
</dbReference>
<dbReference type="AlphaFoldDB" id="A0A0G0N968"/>
<dbReference type="CDD" id="cd00487">
    <property type="entry name" value="Pep_deformylase"/>
    <property type="match status" value="1"/>
</dbReference>
<proteinExistence type="inferred from homology"/>
<dbReference type="InterPro" id="IPR023635">
    <property type="entry name" value="Peptide_deformylase"/>
</dbReference>
<dbReference type="Pfam" id="PF01327">
    <property type="entry name" value="Pep_deformylase"/>
    <property type="match status" value="1"/>
</dbReference>
<dbReference type="InterPro" id="IPR036821">
    <property type="entry name" value="Peptide_deformylase_sf"/>
</dbReference>
<comment type="similarity">
    <text evidence="1 2">Belongs to the polypeptide deformylase family.</text>
</comment>
<feature type="active site" evidence="2">
    <location>
        <position position="146"/>
    </location>
</feature>
<evidence type="ECO:0000313" key="4">
    <source>
        <dbReference type="Proteomes" id="UP000034665"/>
    </source>
</evidence>
<protein>
    <recommendedName>
        <fullName evidence="2">Peptide deformylase</fullName>
        <shortName evidence="2">PDF</shortName>
        <ecNumber evidence="2">3.5.1.88</ecNumber>
    </recommendedName>
    <alternativeName>
        <fullName evidence="2">Polypeptide deformylase</fullName>
    </alternativeName>
</protein>
<dbReference type="PATRIC" id="fig|1619013.3.peg.255"/>
<sequence>MIKNDSQIWTISNKSEEKFLRKRPANFDFSKYTEKEVRELVNTMRSIMRRANGVGLSANQVGLDMQLFVAGIPQRNGRPKWYAIFNPKIERPSKEQFTMEEGCLSVPNTYGTVTRPKEIVLTGFDKHQRAVTIRATGLIARVFQHEVDHLNGIVFIDKAQNLHEGTVESDTEDTA</sequence>
<evidence type="ECO:0000313" key="3">
    <source>
        <dbReference type="EMBL" id="KKR12704.1"/>
    </source>
</evidence>
<dbReference type="EMBL" id="LBWR01000001">
    <property type="protein sequence ID" value="KKR12704.1"/>
    <property type="molecule type" value="Genomic_DNA"/>
</dbReference>
<feature type="binding site" evidence="2">
    <location>
        <position position="149"/>
    </location>
    <ligand>
        <name>Fe cation</name>
        <dbReference type="ChEBI" id="CHEBI:24875"/>
    </ligand>
</feature>
<comment type="catalytic activity">
    <reaction evidence="2">
        <text>N-terminal N-formyl-L-methionyl-[peptide] + H2O = N-terminal L-methionyl-[peptide] + formate</text>
        <dbReference type="Rhea" id="RHEA:24420"/>
        <dbReference type="Rhea" id="RHEA-COMP:10639"/>
        <dbReference type="Rhea" id="RHEA-COMP:10640"/>
        <dbReference type="ChEBI" id="CHEBI:15377"/>
        <dbReference type="ChEBI" id="CHEBI:15740"/>
        <dbReference type="ChEBI" id="CHEBI:49298"/>
        <dbReference type="ChEBI" id="CHEBI:64731"/>
        <dbReference type="EC" id="3.5.1.88"/>
    </reaction>
</comment>
<dbReference type="HAMAP" id="MF_00163">
    <property type="entry name" value="Pep_deformylase"/>
    <property type="match status" value="1"/>
</dbReference>
<dbReference type="NCBIfam" id="NF001159">
    <property type="entry name" value="PRK00150.1-3"/>
    <property type="match status" value="1"/>
</dbReference>
<keyword evidence="2" id="KW-0648">Protein biosynthesis</keyword>
<name>A0A0G0N968_9BACT</name>
<feature type="binding site" evidence="2">
    <location>
        <position position="103"/>
    </location>
    <ligand>
        <name>Fe cation</name>
        <dbReference type="ChEBI" id="CHEBI:24875"/>
    </ligand>
</feature>
<accession>A0A0G0N968</accession>
<dbReference type="EC" id="3.5.1.88" evidence="2"/>
<dbReference type="PIRSF" id="PIRSF004749">
    <property type="entry name" value="Pep_def"/>
    <property type="match status" value="1"/>
</dbReference>
<dbReference type="SUPFAM" id="SSF56420">
    <property type="entry name" value="Peptide deformylase"/>
    <property type="match status" value="1"/>
</dbReference>
<dbReference type="PRINTS" id="PR01576">
    <property type="entry name" value="PDEFORMYLASE"/>
</dbReference>
<organism evidence="3 4">
    <name type="scientific">Candidatus Wolfebacteria bacterium GW2011_GWC2_39_22</name>
    <dbReference type="NCBI Taxonomy" id="1619013"/>
    <lineage>
        <taxon>Bacteria</taxon>
        <taxon>Candidatus Wolfeibacteriota</taxon>
    </lineage>
</organism>
<dbReference type="GO" id="GO:0042586">
    <property type="term" value="F:peptide deformylase activity"/>
    <property type="evidence" value="ECO:0007669"/>
    <property type="project" value="UniProtKB-UniRule"/>
</dbReference>
<dbReference type="Proteomes" id="UP000034665">
    <property type="component" value="Unassembled WGS sequence"/>
</dbReference>
<comment type="caution">
    <text evidence="3">The sequence shown here is derived from an EMBL/GenBank/DDBJ whole genome shotgun (WGS) entry which is preliminary data.</text>
</comment>
<dbReference type="STRING" id="1619013.UT41_C0001G0248"/>
<keyword evidence="2" id="KW-0378">Hydrolase</keyword>